<gene>
    <name evidence="11" type="ORF">C7M84_018307</name>
</gene>
<evidence type="ECO:0000256" key="4">
    <source>
        <dbReference type="ARBA" id="ARBA00022597"/>
    </source>
</evidence>
<feature type="transmembrane region" description="Helical" evidence="9">
    <location>
        <begin position="299"/>
        <end position="321"/>
    </location>
</feature>
<feature type="transmembrane region" description="Helical" evidence="9">
    <location>
        <begin position="217"/>
        <end position="237"/>
    </location>
</feature>
<evidence type="ECO:0000256" key="3">
    <source>
        <dbReference type="ARBA" id="ARBA00022475"/>
    </source>
</evidence>
<name>A0A423U974_PENVA</name>
<dbReference type="InterPro" id="IPR020846">
    <property type="entry name" value="MFS_dom"/>
</dbReference>
<reference evidence="11 12" key="1">
    <citation type="submission" date="2018-04" db="EMBL/GenBank/DDBJ databases">
        <authorList>
            <person name="Zhang X."/>
            <person name="Yuan J."/>
            <person name="Li F."/>
            <person name="Xiang J."/>
        </authorList>
    </citation>
    <scope>NUCLEOTIDE SEQUENCE [LARGE SCALE GENOMIC DNA]</scope>
    <source>
        <tissue evidence="11">Muscle</tissue>
    </source>
</reference>
<accession>A0A423U974</accession>
<keyword evidence="12" id="KW-1185">Reference proteome</keyword>
<feature type="transmembrane region" description="Helical" evidence="9">
    <location>
        <begin position="244"/>
        <end position="262"/>
    </location>
</feature>
<evidence type="ECO:0000256" key="6">
    <source>
        <dbReference type="ARBA" id="ARBA00022989"/>
    </source>
</evidence>
<evidence type="ECO:0000256" key="7">
    <source>
        <dbReference type="ARBA" id="ARBA00023136"/>
    </source>
</evidence>
<keyword evidence="4" id="KW-0762">Sugar transport</keyword>
<proteinExistence type="predicted"/>
<dbReference type="PROSITE" id="PS50850">
    <property type="entry name" value="MFS"/>
    <property type="match status" value="1"/>
</dbReference>
<evidence type="ECO:0000256" key="2">
    <source>
        <dbReference type="ARBA" id="ARBA00022448"/>
    </source>
</evidence>
<evidence type="ECO:0000259" key="10">
    <source>
        <dbReference type="PROSITE" id="PS50850"/>
    </source>
</evidence>
<evidence type="ECO:0000256" key="9">
    <source>
        <dbReference type="SAM" id="Phobius"/>
    </source>
</evidence>
<organism evidence="11 12">
    <name type="scientific">Penaeus vannamei</name>
    <name type="common">Whiteleg shrimp</name>
    <name type="synonym">Litopenaeus vannamei</name>
    <dbReference type="NCBI Taxonomy" id="6689"/>
    <lineage>
        <taxon>Eukaryota</taxon>
        <taxon>Metazoa</taxon>
        <taxon>Ecdysozoa</taxon>
        <taxon>Arthropoda</taxon>
        <taxon>Crustacea</taxon>
        <taxon>Multicrustacea</taxon>
        <taxon>Malacostraca</taxon>
        <taxon>Eumalacostraca</taxon>
        <taxon>Eucarida</taxon>
        <taxon>Decapoda</taxon>
        <taxon>Dendrobranchiata</taxon>
        <taxon>Penaeoidea</taxon>
        <taxon>Penaeidae</taxon>
        <taxon>Penaeus</taxon>
    </lineage>
</organism>
<evidence type="ECO:0000313" key="11">
    <source>
        <dbReference type="EMBL" id="ROT85268.1"/>
    </source>
</evidence>
<feature type="transmembrane region" description="Helical" evidence="9">
    <location>
        <begin position="568"/>
        <end position="592"/>
    </location>
</feature>
<comment type="subcellular location">
    <subcellularLocation>
        <location evidence="1">Cell membrane</location>
        <topology evidence="1">Multi-pass membrane protein</topology>
    </subcellularLocation>
</comment>
<keyword evidence="5 9" id="KW-0812">Transmembrane</keyword>
<dbReference type="InterPro" id="IPR005829">
    <property type="entry name" value="Sugar_transporter_CS"/>
</dbReference>
<keyword evidence="6 9" id="KW-1133">Transmembrane helix</keyword>
<dbReference type="GO" id="GO:0005886">
    <property type="term" value="C:plasma membrane"/>
    <property type="evidence" value="ECO:0007669"/>
    <property type="project" value="UniProtKB-SubCell"/>
</dbReference>
<dbReference type="PROSITE" id="PS00216">
    <property type="entry name" value="SUGAR_TRANSPORT_1"/>
    <property type="match status" value="1"/>
</dbReference>
<dbReference type="InterPro" id="IPR050549">
    <property type="entry name" value="MFS_Trehalose_Transporter"/>
</dbReference>
<reference evidence="11 12" key="2">
    <citation type="submission" date="2019-01" db="EMBL/GenBank/DDBJ databases">
        <title>The decoding of complex shrimp genome reveals the adaptation for benthos swimmer, frequently molting mechanism and breeding impact on genome.</title>
        <authorList>
            <person name="Sun Y."/>
            <person name="Gao Y."/>
            <person name="Yu Y."/>
        </authorList>
    </citation>
    <scope>NUCLEOTIDE SEQUENCE [LARGE SCALE GENOMIC DNA]</scope>
    <source>
        <tissue evidence="11">Muscle</tissue>
    </source>
</reference>
<dbReference type="Pfam" id="PF00083">
    <property type="entry name" value="Sugar_tr"/>
    <property type="match status" value="1"/>
</dbReference>
<dbReference type="Gene3D" id="1.20.1250.20">
    <property type="entry name" value="MFS general substrate transporter like domains"/>
    <property type="match status" value="1"/>
</dbReference>
<keyword evidence="7 9" id="KW-0472">Membrane</keyword>
<evidence type="ECO:0000313" key="12">
    <source>
        <dbReference type="Proteomes" id="UP000283509"/>
    </source>
</evidence>
<dbReference type="EMBL" id="QCYY01000338">
    <property type="protein sequence ID" value="ROT85268.1"/>
    <property type="molecule type" value="Genomic_DNA"/>
</dbReference>
<evidence type="ECO:0000256" key="5">
    <source>
        <dbReference type="ARBA" id="ARBA00022692"/>
    </source>
</evidence>
<feature type="domain" description="Major facilitator superfamily (MFS) profile" evidence="10">
    <location>
        <begin position="175"/>
        <end position="596"/>
    </location>
</feature>
<dbReference type="OrthoDB" id="6355042at2759"/>
<feature type="compositionally biased region" description="Polar residues" evidence="8">
    <location>
        <begin position="642"/>
        <end position="658"/>
    </location>
</feature>
<dbReference type="PANTHER" id="PTHR48021">
    <property type="match status" value="1"/>
</dbReference>
<dbReference type="STRING" id="6689.A0A423U974"/>
<feature type="transmembrane region" description="Helical" evidence="9">
    <location>
        <begin position="176"/>
        <end position="197"/>
    </location>
</feature>
<evidence type="ECO:0000256" key="8">
    <source>
        <dbReference type="SAM" id="MobiDB-lite"/>
    </source>
</evidence>
<dbReference type="GO" id="GO:0022857">
    <property type="term" value="F:transmembrane transporter activity"/>
    <property type="evidence" value="ECO:0007669"/>
    <property type="project" value="InterPro"/>
</dbReference>
<feature type="transmembrane region" description="Helical" evidence="9">
    <location>
        <begin position="268"/>
        <end position="287"/>
    </location>
</feature>
<feature type="transmembrane region" description="Helical" evidence="9">
    <location>
        <begin position="476"/>
        <end position="498"/>
    </location>
</feature>
<dbReference type="InterPro" id="IPR005828">
    <property type="entry name" value="MFS_sugar_transport-like"/>
</dbReference>
<keyword evidence="3" id="KW-1003">Cell membrane</keyword>
<sequence length="675" mass="73059">MLGFPLAPCLSAHARLLSISVLSLLFFISRLLQLVICSSCFSINAFLVPSVSLVLSLRSLSLSQLSVPLSLISSGLFLTTRPRAFPPCTPALTAERPVSSYPAHLSLLPPLQRLEAVSYCRDFIYGARCSRRQCFIRGDHLCREMCSAKNTRMESPSENKKQDGGDGKTPLTLRQVVCLAVVGGTNFLNGMMCGWTAVLPKLQEDTRFTVTEDDVSWLVSLTYIMGFVISPLAGSVAEHVGPRRLLVITMFPVAGFWLLQAFSPYLWLLYLGRAFLASITAVMYTVVQPLVAELCPPRIRGLASVLPELFACVGLLASYLLASLLPWDMATAVSAAPFLPLSLMILLVPESPYWLVRKKKVDAAERSLRLLLGRDGNVAGELEAIRSTTTLRQSEVKDQARELRKAHNAIPVVLMLSVFVLRELGGKGPVFNYTVYMFRRAGVQFDAFYCTVIVGVARLASTCVSACTLDLVGRKPLLVATAVICAVSEGVAGAFLFLEVEGAAWVPLASVIVFVISYGIGVGPIPWAYLGELLPTPVRSLGAAAITFGYSVTYFAVNFVFLKVISSLGLGLTLIVFGTSNLIIGLLVLFFVPETKGRTLQDLEKAFQSKKVVQVQSSPLDRDKASPESGLPSKSREKGDTPTRSGRPNEASAASSATGRKKDEDKSKMASLPAA</sequence>
<feature type="transmembrane region" description="Helical" evidence="9">
    <location>
        <begin position="327"/>
        <end position="348"/>
    </location>
</feature>
<feature type="transmembrane region" description="Helical" evidence="9">
    <location>
        <begin position="504"/>
        <end position="529"/>
    </location>
</feature>
<dbReference type="PANTHER" id="PTHR48021:SF1">
    <property type="entry name" value="GH07001P-RELATED"/>
    <property type="match status" value="1"/>
</dbReference>
<keyword evidence="2" id="KW-0813">Transport</keyword>
<dbReference type="AlphaFoldDB" id="A0A423U974"/>
<dbReference type="InterPro" id="IPR036259">
    <property type="entry name" value="MFS_trans_sf"/>
</dbReference>
<feature type="transmembrane region" description="Helical" evidence="9">
    <location>
        <begin position="24"/>
        <end position="48"/>
    </location>
</feature>
<feature type="transmembrane region" description="Helical" evidence="9">
    <location>
        <begin position="541"/>
        <end position="562"/>
    </location>
</feature>
<protein>
    <submittedName>
        <fullName evidence="11">Putative facilitated trehalose transporter Tret1-like isoform X1</fullName>
    </submittedName>
</protein>
<feature type="region of interest" description="Disordered" evidence="8">
    <location>
        <begin position="614"/>
        <end position="675"/>
    </location>
</feature>
<dbReference type="Proteomes" id="UP000283509">
    <property type="component" value="Unassembled WGS sequence"/>
</dbReference>
<dbReference type="SUPFAM" id="SSF103473">
    <property type="entry name" value="MFS general substrate transporter"/>
    <property type="match status" value="1"/>
</dbReference>
<comment type="caution">
    <text evidence="11">The sequence shown here is derived from an EMBL/GenBank/DDBJ whole genome shotgun (WGS) entry which is preliminary data.</text>
</comment>
<feature type="transmembrane region" description="Helical" evidence="9">
    <location>
        <begin position="445"/>
        <end position="469"/>
    </location>
</feature>
<dbReference type="FunFam" id="1.20.1250.20:FF:000218">
    <property type="entry name" value="facilitated trehalose transporter Tret1"/>
    <property type="match status" value="1"/>
</dbReference>
<evidence type="ECO:0000256" key="1">
    <source>
        <dbReference type="ARBA" id="ARBA00004651"/>
    </source>
</evidence>